<organism evidence="1">
    <name type="scientific">marine sediment metagenome</name>
    <dbReference type="NCBI Taxonomy" id="412755"/>
    <lineage>
        <taxon>unclassified sequences</taxon>
        <taxon>metagenomes</taxon>
        <taxon>ecological metagenomes</taxon>
    </lineage>
</organism>
<evidence type="ECO:0000313" key="1">
    <source>
        <dbReference type="EMBL" id="GAI81824.1"/>
    </source>
</evidence>
<feature type="non-terminal residue" evidence="1">
    <location>
        <position position="211"/>
    </location>
</feature>
<gene>
    <name evidence="1" type="ORF">S12H4_23150</name>
</gene>
<sequence>SITDNTDTGPSLAQTGTVTWTATGLAVPAYIEGVFLYFYHVSLDAGSASIYQITVDAPFQTCKDIWDGVYRECASFQADISDVLNDYSLEVLEESNIDYPICAQIGALDTTDRLILMFEDRCAAIRFEVLPQAGNTNAALMTIKYWNGLAYATVGTIYDGTLDAADLDTTISQTGVVSWNPPAETSEQLKTEFGITGYSYEITVDAQLSGT</sequence>
<name>X1TP47_9ZZZZ</name>
<proteinExistence type="predicted"/>
<reference evidence="1" key="1">
    <citation type="journal article" date="2014" name="Front. Microbiol.">
        <title>High frequency of phylogenetically diverse reductive dehalogenase-homologous genes in deep subseafloor sedimentary metagenomes.</title>
        <authorList>
            <person name="Kawai M."/>
            <person name="Futagami T."/>
            <person name="Toyoda A."/>
            <person name="Takaki Y."/>
            <person name="Nishi S."/>
            <person name="Hori S."/>
            <person name="Arai W."/>
            <person name="Tsubouchi T."/>
            <person name="Morono Y."/>
            <person name="Uchiyama I."/>
            <person name="Ito T."/>
            <person name="Fujiyama A."/>
            <person name="Inagaki F."/>
            <person name="Takami H."/>
        </authorList>
    </citation>
    <scope>NUCLEOTIDE SEQUENCE</scope>
    <source>
        <strain evidence="1">Expedition CK06-06</strain>
    </source>
</reference>
<protein>
    <submittedName>
        <fullName evidence="1">Uncharacterized protein</fullName>
    </submittedName>
</protein>
<dbReference type="AlphaFoldDB" id="X1TP47"/>
<accession>X1TP47</accession>
<dbReference type="EMBL" id="BARW01012224">
    <property type="protein sequence ID" value="GAI81824.1"/>
    <property type="molecule type" value="Genomic_DNA"/>
</dbReference>
<feature type="non-terminal residue" evidence="1">
    <location>
        <position position="1"/>
    </location>
</feature>
<comment type="caution">
    <text evidence="1">The sequence shown here is derived from an EMBL/GenBank/DDBJ whole genome shotgun (WGS) entry which is preliminary data.</text>
</comment>